<proteinExistence type="predicted"/>
<sequence>MEPAFRIGAEVLDTANQSVGSVDALGNHYLRVISSDGSPLWIPYSRLDVTDGNQLCLIDRVDDTHGAVLTSMPHGERDPDIDPNDDINEASAESFPASDPPSYTRGKA</sequence>
<protein>
    <recommendedName>
        <fullName evidence="4">PRC-barrel domain-containing protein</fullName>
    </recommendedName>
</protein>
<dbReference type="EMBL" id="FPBP01000009">
    <property type="protein sequence ID" value="SFU80666.1"/>
    <property type="molecule type" value="Genomic_DNA"/>
</dbReference>
<evidence type="ECO:0000256" key="1">
    <source>
        <dbReference type="SAM" id="MobiDB-lite"/>
    </source>
</evidence>
<gene>
    <name evidence="2" type="ORF">SAMN04487955_109101</name>
</gene>
<dbReference type="AlphaFoldDB" id="A0A1I7J648"/>
<organism evidence="2 3">
    <name type="scientific">Halomonas korlensis</name>
    <dbReference type="NCBI Taxonomy" id="463301"/>
    <lineage>
        <taxon>Bacteria</taxon>
        <taxon>Pseudomonadati</taxon>
        <taxon>Pseudomonadota</taxon>
        <taxon>Gammaproteobacteria</taxon>
        <taxon>Oceanospirillales</taxon>
        <taxon>Halomonadaceae</taxon>
        <taxon>Halomonas</taxon>
    </lineage>
</organism>
<dbReference type="Proteomes" id="UP000198693">
    <property type="component" value="Unassembled WGS sequence"/>
</dbReference>
<name>A0A1I7J648_9GAMM</name>
<evidence type="ECO:0000313" key="3">
    <source>
        <dbReference type="Proteomes" id="UP000198693"/>
    </source>
</evidence>
<accession>A0A1I7J648</accession>
<feature type="region of interest" description="Disordered" evidence="1">
    <location>
        <begin position="68"/>
        <end position="108"/>
    </location>
</feature>
<reference evidence="3" key="1">
    <citation type="submission" date="2016-10" db="EMBL/GenBank/DDBJ databases">
        <authorList>
            <person name="Varghese N."/>
            <person name="Submissions S."/>
        </authorList>
    </citation>
    <scope>NUCLEOTIDE SEQUENCE [LARGE SCALE GENOMIC DNA]</scope>
    <source>
        <strain evidence="3">CGMCC 1.6981</strain>
    </source>
</reference>
<evidence type="ECO:0008006" key="4">
    <source>
        <dbReference type="Google" id="ProtNLM"/>
    </source>
</evidence>
<keyword evidence="3" id="KW-1185">Reference proteome</keyword>
<evidence type="ECO:0000313" key="2">
    <source>
        <dbReference type="EMBL" id="SFU80666.1"/>
    </source>
</evidence>